<keyword evidence="2" id="KW-1185">Reference proteome</keyword>
<organism evidence="1 2">
    <name type="scientific">Erwinia psidii</name>
    <dbReference type="NCBI Taxonomy" id="69224"/>
    <lineage>
        <taxon>Bacteria</taxon>
        <taxon>Pseudomonadati</taxon>
        <taxon>Pseudomonadota</taxon>
        <taxon>Gammaproteobacteria</taxon>
        <taxon>Enterobacterales</taxon>
        <taxon>Erwiniaceae</taxon>
        <taxon>Erwinia</taxon>
    </lineage>
</organism>
<gene>
    <name evidence="1" type="ORF">EB241_09285</name>
</gene>
<dbReference type="AlphaFoldDB" id="A0A3N6RZ11"/>
<name>A0A3N6RZ11_9GAMM</name>
<sequence>MRIAQRFVLVILSDANTGLIAQGLARRKAGFHAVYTTNKYAPESLRICLTNGVALLKREYTARPAYAMTG</sequence>
<dbReference type="EMBL" id="RHHM01000006">
    <property type="protein sequence ID" value="RQM38414.1"/>
    <property type="molecule type" value="Genomic_DNA"/>
</dbReference>
<proteinExistence type="predicted"/>
<comment type="caution">
    <text evidence="1">The sequence shown here is derived from an EMBL/GenBank/DDBJ whole genome shotgun (WGS) entry which is preliminary data.</text>
</comment>
<reference evidence="1 2" key="1">
    <citation type="submission" date="2018-10" db="EMBL/GenBank/DDBJ databases">
        <title>Draft genome sequence for the type isolate of Erwinia psidii, agent causal of bacterial blight in guava (Psidium guajava) and wilt and die-back of Eucalyptus spp.</title>
        <authorList>
            <person name="Hermenegildo P.S."/>
            <person name="Santos S.A."/>
            <person name="Guimaraes L.M.S."/>
            <person name="Vidigal P.M.P."/>
            <person name="Pereira I.C."/>
            <person name="Badel J.L."/>
            <person name="Alfenas-Zerbini P."/>
            <person name="Ferreira M.A.S.V."/>
            <person name="Alfenas A.C."/>
        </authorList>
    </citation>
    <scope>NUCLEOTIDE SEQUENCE [LARGE SCALE GENOMIC DNA]</scope>
    <source>
        <strain evidence="1 2">IBSBF 435</strain>
    </source>
</reference>
<evidence type="ECO:0000313" key="1">
    <source>
        <dbReference type="EMBL" id="RQM38414.1"/>
    </source>
</evidence>
<accession>A0A3N6RZ11</accession>
<dbReference type="Proteomes" id="UP000279457">
    <property type="component" value="Unassembled WGS sequence"/>
</dbReference>
<protein>
    <submittedName>
        <fullName evidence="1">Uncharacterized protein</fullName>
    </submittedName>
</protein>
<evidence type="ECO:0000313" key="2">
    <source>
        <dbReference type="Proteomes" id="UP000279457"/>
    </source>
</evidence>